<comment type="caution">
    <text evidence="2">The sequence shown here is derived from an EMBL/GenBank/DDBJ whole genome shotgun (WGS) entry which is preliminary data.</text>
</comment>
<reference evidence="2" key="1">
    <citation type="journal article" date="2016" name="Insect Biochem. Mol. Biol.">
        <title>Multifaceted biological insights from a draft genome sequence of the tobacco hornworm moth, Manduca sexta.</title>
        <authorList>
            <person name="Kanost M.R."/>
            <person name="Arrese E.L."/>
            <person name="Cao X."/>
            <person name="Chen Y.R."/>
            <person name="Chellapilla S."/>
            <person name="Goldsmith M.R."/>
            <person name="Grosse-Wilde E."/>
            <person name="Heckel D.G."/>
            <person name="Herndon N."/>
            <person name="Jiang H."/>
            <person name="Papanicolaou A."/>
            <person name="Qu J."/>
            <person name="Soulages J.L."/>
            <person name="Vogel H."/>
            <person name="Walters J."/>
            <person name="Waterhouse R.M."/>
            <person name="Ahn S.J."/>
            <person name="Almeida F.C."/>
            <person name="An C."/>
            <person name="Aqrawi P."/>
            <person name="Bretschneider A."/>
            <person name="Bryant W.B."/>
            <person name="Bucks S."/>
            <person name="Chao H."/>
            <person name="Chevignon G."/>
            <person name="Christen J.M."/>
            <person name="Clarke D.F."/>
            <person name="Dittmer N.T."/>
            <person name="Ferguson L.C.F."/>
            <person name="Garavelou S."/>
            <person name="Gordon K.H.J."/>
            <person name="Gunaratna R.T."/>
            <person name="Han Y."/>
            <person name="Hauser F."/>
            <person name="He Y."/>
            <person name="Heidel-Fischer H."/>
            <person name="Hirsh A."/>
            <person name="Hu Y."/>
            <person name="Jiang H."/>
            <person name="Kalra D."/>
            <person name="Klinner C."/>
            <person name="Konig C."/>
            <person name="Kovar C."/>
            <person name="Kroll A.R."/>
            <person name="Kuwar S.S."/>
            <person name="Lee S.L."/>
            <person name="Lehman R."/>
            <person name="Li K."/>
            <person name="Li Z."/>
            <person name="Liang H."/>
            <person name="Lovelace S."/>
            <person name="Lu Z."/>
            <person name="Mansfield J.H."/>
            <person name="McCulloch K.J."/>
            <person name="Mathew T."/>
            <person name="Morton B."/>
            <person name="Muzny D.M."/>
            <person name="Neunemann D."/>
            <person name="Ongeri F."/>
            <person name="Pauchet Y."/>
            <person name="Pu L.L."/>
            <person name="Pyrousis I."/>
            <person name="Rao X.J."/>
            <person name="Redding A."/>
            <person name="Roesel C."/>
            <person name="Sanchez-Gracia A."/>
            <person name="Schaack S."/>
            <person name="Shukla A."/>
            <person name="Tetreau G."/>
            <person name="Wang Y."/>
            <person name="Xiong G.H."/>
            <person name="Traut W."/>
            <person name="Walsh T.K."/>
            <person name="Worley K.C."/>
            <person name="Wu D."/>
            <person name="Wu W."/>
            <person name="Wu Y.Q."/>
            <person name="Zhang X."/>
            <person name="Zou Z."/>
            <person name="Zucker H."/>
            <person name="Briscoe A.D."/>
            <person name="Burmester T."/>
            <person name="Clem R.J."/>
            <person name="Feyereisen R."/>
            <person name="Grimmelikhuijzen C.J.P."/>
            <person name="Hamodrakas S.J."/>
            <person name="Hansson B.S."/>
            <person name="Huguet E."/>
            <person name="Jermiin L.S."/>
            <person name="Lan Q."/>
            <person name="Lehman H.K."/>
            <person name="Lorenzen M."/>
            <person name="Merzendorfer H."/>
            <person name="Michalopoulos I."/>
            <person name="Morton D.B."/>
            <person name="Muthukrishnan S."/>
            <person name="Oakeshott J.G."/>
            <person name="Palmer W."/>
            <person name="Park Y."/>
            <person name="Passarelli A.L."/>
            <person name="Rozas J."/>
            <person name="Schwartz L.M."/>
            <person name="Smith W."/>
            <person name="Southgate A."/>
            <person name="Vilcinskas A."/>
            <person name="Vogt R."/>
            <person name="Wang P."/>
            <person name="Werren J."/>
            <person name="Yu X.Q."/>
            <person name="Zhou J.J."/>
            <person name="Brown S.J."/>
            <person name="Scherer S.E."/>
            <person name="Richards S."/>
            <person name="Blissard G.W."/>
        </authorList>
    </citation>
    <scope>NUCLEOTIDE SEQUENCE</scope>
</reference>
<organism evidence="2 3">
    <name type="scientific">Manduca sexta</name>
    <name type="common">Tobacco hawkmoth</name>
    <name type="synonym">Tobacco hornworm</name>
    <dbReference type="NCBI Taxonomy" id="7130"/>
    <lineage>
        <taxon>Eukaryota</taxon>
        <taxon>Metazoa</taxon>
        <taxon>Ecdysozoa</taxon>
        <taxon>Arthropoda</taxon>
        <taxon>Hexapoda</taxon>
        <taxon>Insecta</taxon>
        <taxon>Pterygota</taxon>
        <taxon>Neoptera</taxon>
        <taxon>Endopterygota</taxon>
        <taxon>Lepidoptera</taxon>
        <taxon>Glossata</taxon>
        <taxon>Ditrysia</taxon>
        <taxon>Bombycoidea</taxon>
        <taxon>Sphingidae</taxon>
        <taxon>Sphinginae</taxon>
        <taxon>Sphingini</taxon>
        <taxon>Manduca</taxon>
    </lineage>
</organism>
<dbReference type="CDD" id="cd05162">
    <property type="entry name" value="PWWP"/>
    <property type="match status" value="1"/>
</dbReference>
<dbReference type="AlphaFoldDB" id="A0A922CWV6"/>
<proteinExistence type="predicted"/>
<keyword evidence="3" id="KW-1185">Reference proteome</keyword>
<evidence type="ECO:0000259" key="1">
    <source>
        <dbReference type="PROSITE" id="PS50812"/>
    </source>
</evidence>
<name>A0A922CWV6_MANSE</name>
<evidence type="ECO:0000313" key="2">
    <source>
        <dbReference type="EMBL" id="KAG6461374.1"/>
    </source>
</evidence>
<feature type="domain" description="PWWP" evidence="1">
    <location>
        <begin position="11"/>
        <end position="61"/>
    </location>
</feature>
<protein>
    <recommendedName>
        <fullName evidence="1">PWWP domain-containing protein</fullName>
    </recommendedName>
</protein>
<dbReference type="Pfam" id="PF00855">
    <property type="entry name" value="PWWP"/>
    <property type="match status" value="1"/>
</dbReference>
<gene>
    <name evidence="2" type="ORF">O3G_MSEX012592</name>
</gene>
<dbReference type="EMBL" id="JH668739">
    <property type="protein sequence ID" value="KAG6461374.1"/>
    <property type="molecule type" value="Genomic_DNA"/>
</dbReference>
<reference evidence="2" key="2">
    <citation type="submission" date="2020-12" db="EMBL/GenBank/DDBJ databases">
        <authorList>
            <person name="Kanost M."/>
        </authorList>
    </citation>
    <scope>NUCLEOTIDE SEQUENCE</scope>
</reference>
<dbReference type="PROSITE" id="PS50812">
    <property type="entry name" value="PWWP"/>
    <property type="match status" value="1"/>
</dbReference>
<sequence length="159" mass="18583">MCEQTEIDYLDGEVVWVKLGSCWWPGEVIAPEKLPPDVLRSFRKPPIAVVKFFQEDKYEYVKNINFIYKYNCSRKNEFINKGLYMFRTKHGHMEKFPEDVIRAETAVGGDVEILTRDEFQETKKPSYAGIFGDPAKKTPGSGRKGLFFYIFMSHFLYNV</sequence>
<evidence type="ECO:0000313" key="3">
    <source>
        <dbReference type="Proteomes" id="UP000791440"/>
    </source>
</evidence>
<dbReference type="InterPro" id="IPR000313">
    <property type="entry name" value="PWWP_dom"/>
</dbReference>
<dbReference type="Proteomes" id="UP000791440">
    <property type="component" value="Unassembled WGS sequence"/>
</dbReference>
<accession>A0A922CWV6</accession>